<dbReference type="PANTHER" id="PTHR24150">
    <property type="entry name" value="ANKYRIN REPEAT AND MYND DOMAIN-CONTAINING PROTEIN 2"/>
    <property type="match status" value="1"/>
</dbReference>
<protein>
    <submittedName>
        <fullName evidence="13">Ankyrin repeat and MYND domain-containing protein 2</fullName>
    </submittedName>
</protein>
<evidence type="ECO:0000313" key="13">
    <source>
        <dbReference type="EMBL" id="OXA52472.1"/>
    </source>
</evidence>
<keyword evidence="14" id="KW-1185">Reference proteome</keyword>
<keyword evidence="7" id="KW-0969">Cilium</keyword>
<dbReference type="InterPro" id="IPR036770">
    <property type="entry name" value="Ankyrin_rpt-contain_sf"/>
</dbReference>
<keyword evidence="3" id="KW-0677">Repeat</keyword>
<feature type="domain" description="MYND-type" evidence="12">
    <location>
        <begin position="336"/>
        <end position="373"/>
    </location>
</feature>
<dbReference type="Pfam" id="PF12796">
    <property type="entry name" value="Ank_2"/>
    <property type="match status" value="1"/>
</dbReference>
<dbReference type="OrthoDB" id="10257049at2759"/>
<sequence length="412" mass="46417">MADEAQQDGKVDGDENSVADKPPQDPLIVKDDIFYRISKDDESGVTEFLTKDKKLVNSLDEHGMTPLQHAAYKGNKSMCQMLFDYGADVNGGRHNNGYTALHFAALSGNAYLCQMMLQQGAHPSVTNSVNRTAAQMAAFVGNHHCVSTINSFVDFKDIEYFTTPSAPDKKPKLDIVVARSLHRLIMDVNFHPVKVAITVRKNAVLVEHIPQLYKVLEEMSEREMKKSGSASEIVSFKLHLLSFILKTLHKDTNGDVNKFDDFIKSLIRPKTGQYLCEALEVLLRRGVRDFRFIETTIMQQLVTNLTHTKVCEDPGAWSIICSVVNGQKGFRDNDPCATCGEERGAKKCSRCHYDAYCDQECQRLHWFVHKRYCKDKAREYNAKMVAAALEQQAEGTSQEQALPVDEKEKKTL</sequence>
<evidence type="ECO:0000256" key="3">
    <source>
        <dbReference type="ARBA" id="ARBA00022737"/>
    </source>
</evidence>
<evidence type="ECO:0000256" key="11">
    <source>
        <dbReference type="SAM" id="MobiDB-lite"/>
    </source>
</evidence>
<dbReference type="Proteomes" id="UP000198287">
    <property type="component" value="Unassembled WGS sequence"/>
</dbReference>
<evidence type="ECO:0000256" key="4">
    <source>
        <dbReference type="ARBA" id="ARBA00022771"/>
    </source>
</evidence>
<dbReference type="Gene3D" id="1.25.40.20">
    <property type="entry name" value="Ankyrin repeat-containing domain"/>
    <property type="match status" value="1"/>
</dbReference>
<dbReference type="InterPro" id="IPR002110">
    <property type="entry name" value="Ankyrin_rpt"/>
</dbReference>
<dbReference type="PROSITE" id="PS50297">
    <property type="entry name" value="ANK_REP_REGION"/>
    <property type="match status" value="2"/>
</dbReference>
<accession>A0A226E423</accession>
<proteinExistence type="predicted"/>
<dbReference type="PANTHER" id="PTHR24150:SF8">
    <property type="entry name" value="ANKYRIN REPEAT AND MYND DOMAIN-CONTAINING PROTEIN 2"/>
    <property type="match status" value="1"/>
</dbReference>
<evidence type="ECO:0000259" key="12">
    <source>
        <dbReference type="PROSITE" id="PS50865"/>
    </source>
</evidence>
<dbReference type="SUPFAM" id="SSF144232">
    <property type="entry name" value="HIT/MYND zinc finger-like"/>
    <property type="match status" value="1"/>
</dbReference>
<feature type="repeat" description="ANK" evidence="9">
    <location>
        <begin position="96"/>
        <end position="128"/>
    </location>
</feature>
<dbReference type="AlphaFoldDB" id="A0A226E423"/>
<dbReference type="InterPro" id="IPR002893">
    <property type="entry name" value="Znf_MYND"/>
</dbReference>
<evidence type="ECO:0000256" key="7">
    <source>
        <dbReference type="ARBA" id="ARBA00023069"/>
    </source>
</evidence>
<evidence type="ECO:0000256" key="8">
    <source>
        <dbReference type="ARBA" id="ARBA00023273"/>
    </source>
</evidence>
<dbReference type="GO" id="GO:0005929">
    <property type="term" value="C:cilium"/>
    <property type="evidence" value="ECO:0007669"/>
    <property type="project" value="UniProtKB-SubCell"/>
</dbReference>
<dbReference type="PROSITE" id="PS50865">
    <property type="entry name" value="ZF_MYND_2"/>
    <property type="match status" value="1"/>
</dbReference>
<dbReference type="Gene3D" id="6.10.140.2220">
    <property type="match status" value="1"/>
</dbReference>
<dbReference type="InterPro" id="IPR052452">
    <property type="entry name" value="Ankyrin-MYND_dom_contain_2"/>
</dbReference>
<evidence type="ECO:0000313" key="14">
    <source>
        <dbReference type="Proteomes" id="UP000198287"/>
    </source>
</evidence>
<evidence type="ECO:0000256" key="5">
    <source>
        <dbReference type="ARBA" id="ARBA00022833"/>
    </source>
</evidence>
<evidence type="ECO:0000256" key="6">
    <source>
        <dbReference type="ARBA" id="ARBA00023043"/>
    </source>
</evidence>
<dbReference type="Pfam" id="PF01753">
    <property type="entry name" value="zf-MYND"/>
    <property type="match status" value="1"/>
</dbReference>
<evidence type="ECO:0000256" key="2">
    <source>
        <dbReference type="ARBA" id="ARBA00022723"/>
    </source>
</evidence>
<feature type="region of interest" description="Disordered" evidence="11">
    <location>
        <begin position="1"/>
        <end position="26"/>
    </location>
</feature>
<dbReference type="GO" id="GO:0008270">
    <property type="term" value="F:zinc ion binding"/>
    <property type="evidence" value="ECO:0007669"/>
    <property type="project" value="UniProtKB-KW"/>
</dbReference>
<evidence type="ECO:0000256" key="1">
    <source>
        <dbReference type="ARBA" id="ARBA00004138"/>
    </source>
</evidence>
<feature type="region of interest" description="Disordered" evidence="11">
    <location>
        <begin position="392"/>
        <end position="412"/>
    </location>
</feature>
<keyword evidence="5" id="KW-0862">Zinc</keyword>
<keyword evidence="2" id="KW-0479">Metal-binding</keyword>
<keyword evidence="4 10" id="KW-0863">Zinc-finger</keyword>
<dbReference type="PROSITE" id="PS50088">
    <property type="entry name" value="ANK_REPEAT"/>
    <property type="match status" value="2"/>
</dbReference>
<reference evidence="13 14" key="1">
    <citation type="submission" date="2015-12" db="EMBL/GenBank/DDBJ databases">
        <title>The genome of Folsomia candida.</title>
        <authorList>
            <person name="Faddeeva A."/>
            <person name="Derks M.F."/>
            <person name="Anvar Y."/>
            <person name="Smit S."/>
            <person name="Van Straalen N."/>
            <person name="Roelofs D."/>
        </authorList>
    </citation>
    <scope>NUCLEOTIDE SEQUENCE [LARGE SCALE GENOMIC DNA]</scope>
    <source>
        <strain evidence="13 14">VU population</strain>
        <tissue evidence="13">Whole body</tissue>
    </source>
</reference>
<dbReference type="STRING" id="158441.A0A226E423"/>
<organism evidence="13 14">
    <name type="scientific">Folsomia candida</name>
    <name type="common">Springtail</name>
    <dbReference type="NCBI Taxonomy" id="158441"/>
    <lineage>
        <taxon>Eukaryota</taxon>
        <taxon>Metazoa</taxon>
        <taxon>Ecdysozoa</taxon>
        <taxon>Arthropoda</taxon>
        <taxon>Hexapoda</taxon>
        <taxon>Collembola</taxon>
        <taxon>Entomobryomorpha</taxon>
        <taxon>Isotomoidea</taxon>
        <taxon>Isotomidae</taxon>
        <taxon>Proisotominae</taxon>
        <taxon>Folsomia</taxon>
    </lineage>
</organism>
<evidence type="ECO:0000256" key="9">
    <source>
        <dbReference type="PROSITE-ProRule" id="PRU00023"/>
    </source>
</evidence>
<dbReference type="PROSITE" id="PS01360">
    <property type="entry name" value="ZF_MYND_1"/>
    <property type="match status" value="1"/>
</dbReference>
<gene>
    <name evidence="13" type="ORF">Fcan01_12771</name>
</gene>
<feature type="repeat" description="ANK" evidence="9">
    <location>
        <begin position="62"/>
        <end position="94"/>
    </location>
</feature>
<evidence type="ECO:0000256" key="10">
    <source>
        <dbReference type="PROSITE-ProRule" id="PRU00134"/>
    </source>
</evidence>
<dbReference type="SUPFAM" id="SSF48403">
    <property type="entry name" value="Ankyrin repeat"/>
    <property type="match status" value="1"/>
</dbReference>
<comment type="caution">
    <text evidence="13">The sequence shown here is derived from an EMBL/GenBank/DDBJ whole genome shotgun (WGS) entry which is preliminary data.</text>
</comment>
<dbReference type="EMBL" id="LNIX01000006">
    <property type="protein sequence ID" value="OXA52472.1"/>
    <property type="molecule type" value="Genomic_DNA"/>
</dbReference>
<name>A0A226E423_FOLCA</name>
<keyword evidence="8" id="KW-0966">Cell projection</keyword>
<keyword evidence="6 9" id="KW-0040">ANK repeat</keyword>
<comment type="subcellular location">
    <subcellularLocation>
        <location evidence="1">Cell projection</location>
        <location evidence="1">Cilium</location>
    </subcellularLocation>
</comment>
<dbReference type="OMA" id="EFPFREC"/>
<dbReference type="SMART" id="SM00248">
    <property type="entry name" value="ANK"/>
    <property type="match status" value="3"/>
</dbReference>